<dbReference type="PANTHER" id="PTHR31826">
    <property type="entry name" value="NICALIN"/>
    <property type="match status" value="1"/>
</dbReference>
<keyword evidence="3 9" id="KW-0812">Transmembrane</keyword>
<evidence type="ECO:0000256" key="4">
    <source>
        <dbReference type="ARBA" id="ARBA00022729"/>
    </source>
</evidence>
<reference evidence="10" key="1">
    <citation type="submission" date="2021-01" db="EMBL/GenBank/DDBJ databases">
        <authorList>
            <person name="Corre E."/>
            <person name="Pelletier E."/>
            <person name="Niang G."/>
            <person name="Scheremetjew M."/>
            <person name="Finn R."/>
            <person name="Kale V."/>
            <person name="Holt S."/>
            <person name="Cochrane G."/>
            <person name="Meng A."/>
            <person name="Brown T."/>
            <person name="Cohen L."/>
        </authorList>
    </citation>
    <scope>NUCLEOTIDE SEQUENCE</scope>
    <source>
        <strain evidence="10">CCMP622</strain>
    </source>
</reference>
<evidence type="ECO:0000256" key="9">
    <source>
        <dbReference type="SAM" id="Phobius"/>
    </source>
</evidence>
<evidence type="ECO:0000256" key="5">
    <source>
        <dbReference type="ARBA" id="ARBA00022824"/>
    </source>
</evidence>
<keyword evidence="7 9" id="KW-0472">Membrane</keyword>
<dbReference type="InterPro" id="IPR016574">
    <property type="entry name" value="Nicalin"/>
</dbReference>
<dbReference type="AlphaFoldDB" id="A0A7S2X6B7"/>
<keyword evidence="4" id="KW-0732">Signal</keyword>
<proteinExistence type="inferred from homology"/>
<keyword evidence="5" id="KW-0256">Endoplasmic reticulum</keyword>
<sequence length="270" mass="30841">MNYAGTKTWIRKADSRVLEALEFVLCLEDIASGDDLYLHISRNPKDPDIRSIAENFVDTATRMDINLEVVYSELNTSDSTVNWQHEQFTKKRILGATLANHRSPRPMFEGSSIFDRSSMVNTKVLARNIKFVMESLARFIYGHPGQYMDIASHSHAVNQAFVNSWMNFLGEHPRALPFLTPQSPISRELEKTLKAHTSDVSRHSFNFESVYKFYKSSTYNTTITAFKVKPISFDIFLAVAIVAYLLLLHFFLQYGGSLKELMKALKPKAE</sequence>
<dbReference type="GO" id="GO:0009966">
    <property type="term" value="P:regulation of signal transduction"/>
    <property type="evidence" value="ECO:0007669"/>
    <property type="project" value="InterPro"/>
</dbReference>
<keyword evidence="8" id="KW-0325">Glycoprotein</keyword>
<evidence type="ECO:0000256" key="6">
    <source>
        <dbReference type="ARBA" id="ARBA00022989"/>
    </source>
</evidence>
<evidence type="ECO:0000256" key="1">
    <source>
        <dbReference type="ARBA" id="ARBA00004389"/>
    </source>
</evidence>
<dbReference type="EMBL" id="HBHP01001902">
    <property type="protein sequence ID" value="CAD9746319.1"/>
    <property type="molecule type" value="Transcribed_RNA"/>
</dbReference>
<comment type="subcellular location">
    <subcellularLocation>
        <location evidence="1">Endoplasmic reticulum membrane</location>
        <topology evidence="1">Single-pass membrane protein</topology>
    </subcellularLocation>
</comment>
<organism evidence="10">
    <name type="scientific">Lotharella oceanica</name>
    <dbReference type="NCBI Taxonomy" id="641309"/>
    <lineage>
        <taxon>Eukaryota</taxon>
        <taxon>Sar</taxon>
        <taxon>Rhizaria</taxon>
        <taxon>Cercozoa</taxon>
        <taxon>Chlorarachniophyceae</taxon>
        <taxon>Lotharella</taxon>
    </lineage>
</organism>
<evidence type="ECO:0000256" key="8">
    <source>
        <dbReference type="ARBA" id="ARBA00023180"/>
    </source>
</evidence>
<name>A0A7S2X6B7_9EUKA</name>
<protein>
    <recommendedName>
        <fullName evidence="11">Nicalin</fullName>
    </recommendedName>
</protein>
<evidence type="ECO:0000256" key="3">
    <source>
        <dbReference type="ARBA" id="ARBA00022692"/>
    </source>
</evidence>
<evidence type="ECO:0000256" key="2">
    <source>
        <dbReference type="ARBA" id="ARBA00007717"/>
    </source>
</evidence>
<evidence type="ECO:0008006" key="11">
    <source>
        <dbReference type="Google" id="ProtNLM"/>
    </source>
</evidence>
<feature type="transmembrane region" description="Helical" evidence="9">
    <location>
        <begin position="231"/>
        <end position="252"/>
    </location>
</feature>
<gene>
    <name evidence="10" type="ORF">LSP00402_LOCUS1236</name>
</gene>
<comment type="similarity">
    <text evidence="2">Belongs to the nicastrin family.</text>
</comment>
<evidence type="ECO:0000256" key="7">
    <source>
        <dbReference type="ARBA" id="ARBA00023136"/>
    </source>
</evidence>
<dbReference type="GO" id="GO:0005789">
    <property type="term" value="C:endoplasmic reticulum membrane"/>
    <property type="evidence" value="ECO:0007669"/>
    <property type="project" value="UniProtKB-SubCell"/>
</dbReference>
<accession>A0A7S2X6B7</accession>
<evidence type="ECO:0000313" key="10">
    <source>
        <dbReference type="EMBL" id="CAD9746319.1"/>
    </source>
</evidence>
<keyword evidence="6 9" id="KW-1133">Transmembrane helix</keyword>